<dbReference type="PROSITE" id="PS51832">
    <property type="entry name" value="HD_GYP"/>
    <property type="match status" value="1"/>
</dbReference>
<feature type="domain" description="HD-GYP" evidence="3">
    <location>
        <begin position="376"/>
        <end position="586"/>
    </location>
</feature>
<organism evidence="4 5">
    <name type="scientific">Candidatus Thalassospirochaeta sargassi</name>
    <dbReference type="NCBI Taxonomy" id="3119039"/>
    <lineage>
        <taxon>Bacteria</taxon>
        <taxon>Pseudomonadati</taxon>
        <taxon>Spirochaetota</taxon>
        <taxon>Spirochaetia</taxon>
        <taxon>Spirochaetales</taxon>
        <taxon>Spirochaetaceae</taxon>
        <taxon>Candidatus Thalassospirochaeta</taxon>
    </lineage>
</organism>
<dbReference type="PROSITE" id="PS51831">
    <property type="entry name" value="HD"/>
    <property type="match status" value="1"/>
</dbReference>
<sequence>MRRFIKMSLGIGKLVKVAPNMMKAFILINIISISFIAVVYQILNIDDNNSDEYFRSFNIYVLSVIKSGGSPDDRLLNQYKELNELFYNLSPRMRAGTMLNPPVFFDEASSNDYSNTLKEHAAVVRQNLSNAVDFSYVIIGIMLFISACVSIAMLLVLFLAGKAVKEYNDEVHEGLEYIERILTFEAIPDYSSKKSNVIEVNQLSEAIYNLSEDMSFNRALIDTAFHGNLDKLMNELYNSISKRMPCERIALAFVNREGSCTAETAFTSYKKIFLQPGFSEKLTDTSLTGLMETGEPRIINDLKTYSANRKISKATALLLKEGIQSNITVPMMFDGSCLGFFFVSSILPDAYNEKNMHYISRVINLMKQKLYIEYLLQEVIAGTSNSFVGLMDEKDNETAAHIERMSQYSHIIARSYHENIRPLSARFMREILWFAPLHDIGKVSTPDSILLKKGRLSAEEFAVMQEHVEVGARVIKKMNHRLLDVVSTPLMQTAVELIAAHHEKYDGSGYPAGLCGEEIPLAGRIVAIADIFDALTSRRPYKEAYPVEKALEIMESEMRGSFDPEVYAAFKSGFEEILVVYNELKDK</sequence>
<dbReference type="AlphaFoldDB" id="A0AAJ1MP59"/>
<dbReference type="InterPro" id="IPR037522">
    <property type="entry name" value="HD_GYP_dom"/>
</dbReference>
<feature type="transmembrane region" description="Helical" evidence="1">
    <location>
        <begin position="21"/>
        <end position="43"/>
    </location>
</feature>
<dbReference type="SMART" id="SM00471">
    <property type="entry name" value="HDc"/>
    <property type="match status" value="1"/>
</dbReference>
<keyword evidence="1" id="KW-0812">Transmembrane</keyword>
<proteinExistence type="predicted"/>
<comment type="caution">
    <text evidence="4">The sequence shown here is derived from an EMBL/GenBank/DDBJ whole genome shotgun (WGS) entry which is preliminary data.</text>
</comment>
<keyword evidence="1" id="KW-0472">Membrane</keyword>
<dbReference type="CDD" id="cd00077">
    <property type="entry name" value="HDc"/>
    <property type="match status" value="1"/>
</dbReference>
<evidence type="ECO:0000259" key="2">
    <source>
        <dbReference type="PROSITE" id="PS51831"/>
    </source>
</evidence>
<keyword evidence="1" id="KW-1133">Transmembrane helix</keyword>
<dbReference type="SUPFAM" id="SSF55781">
    <property type="entry name" value="GAF domain-like"/>
    <property type="match status" value="1"/>
</dbReference>
<dbReference type="Pfam" id="PF13487">
    <property type="entry name" value="HD_5"/>
    <property type="match status" value="1"/>
</dbReference>
<dbReference type="Gene3D" id="3.30.450.40">
    <property type="match status" value="1"/>
</dbReference>
<dbReference type="SUPFAM" id="SSF109604">
    <property type="entry name" value="HD-domain/PDEase-like"/>
    <property type="match status" value="1"/>
</dbReference>
<dbReference type="EMBL" id="JAQQAL010000024">
    <property type="protein sequence ID" value="MDC7227284.1"/>
    <property type="molecule type" value="Genomic_DNA"/>
</dbReference>
<evidence type="ECO:0000313" key="5">
    <source>
        <dbReference type="Proteomes" id="UP001221217"/>
    </source>
</evidence>
<evidence type="ECO:0000259" key="3">
    <source>
        <dbReference type="PROSITE" id="PS51832"/>
    </source>
</evidence>
<dbReference type="InterPro" id="IPR052020">
    <property type="entry name" value="Cyclic_di-GMP/3'3'-cGAMP_PDE"/>
</dbReference>
<gene>
    <name evidence="4" type="ORF">PQJ61_11035</name>
</gene>
<dbReference type="PANTHER" id="PTHR45228:SF1">
    <property type="entry name" value="CYCLIC DI-GMP PHOSPHODIESTERASE TM_0186"/>
    <property type="match status" value="1"/>
</dbReference>
<dbReference type="Gene3D" id="1.10.3210.10">
    <property type="entry name" value="Hypothetical protein af1432"/>
    <property type="match status" value="1"/>
</dbReference>
<dbReference type="InterPro" id="IPR003607">
    <property type="entry name" value="HD/PDEase_dom"/>
</dbReference>
<accession>A0AAJ1MP59</accession>
<dbReference type="InterPro" id="IPR006674">
    <property type="entry name" value="HD_domain"/>
</dbReference>
<protein>
    <submittedName>
        <fullName evidence="4">HD domain-containing protein</fullName>
    </submittedName>
</protein>
<evidence type="ECO:0000313" key="4">
    <source>
        <dbReference type="EMBL" id="MDC7227284.1"/>
    </source>
</evidence>
<dbReference type="Proteomes" id="UP001221217">
    <property type="component" value="Unassembled WGS sequence"/>
</dbReference>
<feature type="transmembrane region" description="Helical" evidence="1">
    <location>
        <begin position="134"/>
        <end position="160"/>
    </location>
</feature>
<feature type="domain" description="HD" evidence="2">
    <location>
        <begin position="398"/>
        <end position="535"/>
    </location>
</feature>
<evidence type="ECO:0000256" key="1">
    <source>
        <dbReference type="SAM" id="Phobius"/>
    </source>
</evidence>
<dbReference type="PANTHER" id="PTHR45228">
    <property type="entry name" value="CYCLIC DI-GMP PHOSPHODIESTERASE TM_0186-RELATED"/>
    <property type="match status" value="1"/>
</dbReference>
<name>A0AAJ1MP59_9SPIO</name>
<dbReference type="InterPro" id="IPR029016">
    <property type="entry name" value="GAF-like_dom_sf"/>
</dbReference>
<reference evidence="4 5" key="1">
    <citation type="submission" date="2022-12" db="EMBL/GenBank/DDBJ databases">
        <title>Metagenome assembled genome from gulf of manar.</title>
        <authorList>
            <person name="Kohli P."/>
            <person name="Pk S."/>
            <person name="Venkata Ramana C."/>
            <person name="Sasikala C."/>
        </authorList>
    </citation>
    <scope>NUCLEOTIDE SEQUENCE [LARGE SCALE GENOMIC DNA]</scope>
    <source>
        <strain evidence="4">JB008</strain>
    </source>
</reference>